<evidence type="ECO:0000256" key="1">
    <source>
        <dbReference type="SAM" id="MobiDB-lite"/>
    </source>
</evidence>
<dbReference type="AlphaFoldDB" id="A0A9W9PKP5"/>
<comment type="caution">
    <text evidence="2">The sequence shown here is derived from an EMBL/GenBank/DDBJ whole genome shotgun (WGS) entry which is preliminary data.</text>
</comment>
<name>A0A9W9PKP5_9EURO</name>
<feature type="compositionally biased region" description="Low complexity" evidence="1">
    <location>
        <begin position="145"/>
        <end position="164"/>
    </location>
</feature>
<organism evidence="2 3">
    <name type="scientific">Penicillium chermesinum</name>
    <dbReference type="NCBI Taxonomy" id="63820"/>
    <lineage>
        <taxon>Eukaryota</taxon>
        <taxon>Fungi</taxon>
        <taxon>Dikarya</taxon>
        <taxon>Ascomycota</taxon>
        <taxon>Pezizomycotina</taxon>
        <taxon>Eurotiomycetes</taxon>
        <taxon>Eurotiomycetidae</taxon>
        <taxon>Eurotiales</taxon>
        <taxon>Aspergillaceae</taxon>
        <taxon>Penicillium</taxon>
    </lineage>
</organism>
<sequence>MSWVKSAGKGLTLRYTPKNVIPPVAARYMSAPFHPIRPKITHMYQTRDKNTLWWRTSVTSLHSEKKVVRSWCARRARSAFRHALAKQGFDEFGRPLPDSNQQEIFKGSMEVIVRMPLRDMPLANLLEEAEALLENIMELRERAKAPAQAPARPPSRNSSKASNNLSNRSHKPL</sequence>
<accession>A0A9W9PKP5</accession>
<evidence type="ECO:0000313" key="3">
    <source>
        <dbReference type="Proteomes" id="UP001150941"/>
    </source>
</evidence>
<keyword evidence="3" id="KW-1185">Reference proteome</keyword>
<reference evidence="2" key="2">
    <citation type="journal article" date="2023" name="IMA Fungus">
        <title>Comparative genomic study of the Penicillium genus elucidates a diverse pangenome and 15 lateral gene transfer events.</title>
        <authorList>
            <person name="Petersen C."/>
            <person name="Sorensen T."/>
            <person name="Nielsen M.R."/>
            <person name="Sondergaard T.E."/>
            <person name="Sorensen J.L."/>
            <person name="Fitzpatrick D.A."/>
            <person name="Frisvad J.C."/>
            <person name="Nielsen K.L."/>
        </authorList>
    </citation>
    <scope>NUCLEOTIDE SEQUENCE</scope>
    <source>
        <strain evidence="2">IBT 19713</strain>
    </source>
</reference>
<dbReference type="GeneID" id="83197233"/>
<dbReference type="EMBL" id="JAPQKS010000001">
    <property type="protein sequence ID" value="KAJ5249182.1"/>
    <property type="molecule type" value="Genomic_DNA"/>
</dbReference>
<proteinExistence type="predicted"/>
<gene>
    <name evidence="2" type="ORF">N7468_000633</name>
</gene>
<protein>
    <submittedName>
        <fullName evidence="2">Uncharacterized protein</fullName>
    </submittedName>
</protein>
<dbReference type="Proteomes" id="UP001150941">
    <property type="component" value="Unassembled WGS sequence"/>
</dbReference>
<evidence type="ECO:0000313" key="2">
    <source>
        <dbReference type="EMBL" id="KAJ5249182.1"/>
    </source>
</evidence>
<dbReference type="OrthoDB" id="5238363at2759"/>
<feature type="region of interest" description="Disordered" evidence="1">
    <location>
        <begin position="143"/>
        <end position="173"/>
    </location>
</feature>
<dbReference type="RefSeq" id="XP_058335961.1">
    <property type="nucleotide sequence ID" value="XM_058469930.1"/>
</dbReference>
<reference evidence="2" key="1">
    <citation type="submission" date="2022-11" db="EMBL/GenBank/DDBJ databases">
        <authorList>
            <person name="Petersen C."/>
        </authorList>
    </citation>
    <scope>NUCLEOTIDE SEQUENCE</scope>
    <source>
        <strain evidence="2">IBT 19713</strain>
    </source>
</reference>